<evidence type="ECO:0000256" key="4">
    <source>
        <dbReference type="ARBA" id="ARBA00022490"/>
    </source>
</evidence>
<sequence>MASVPGFTLETAKAILTDVLTALNTPENLQKLAEAKESSGNEMLKMMQFVFPLVTQIQMDIIKNYGFPEGREAGTVQFAQLIRALEREDSEIAQLHSQVRSYFLPPVTINSSTEASL</sequence>
<proteinExistence type="inferred from homology"/>
<name>A0A151J3W7_9HYME</name>
<dbReference type="PANTHER" id="PTHR13463:SF3">
    <property type="entry name" value="PROTEIN C10"/>
    <property type="match status" value="1"/>
</dbReference>
<comment type="subcellular location">
    <subcellularLocation>
        <location evidence="1">Cytoplasm</location>
    </subcellularLocation>
</comment>
<organism evidence="5 6">
    <name type="scientific">Trachymyrmex cornetzi</name>
    <dbReference type="NCBI Taxonomy" id="471704"/>
    <lineage>
        <taxon>Eukaryota</taxon>
        <taxon>Metazoa</taxon>
        <taxon>Ecdysozoa</taxon>
        <taxon>Arthropoda</taxon>
        <taxon>Hexapoda</taxon>
        <taxon>Insecta</taxon>
        <taxon>Pterygota</taxon>
        <taxon>Neoptera</taxon>
        <taxon>Endopterygota</taxon>
        <taxon>Hymenoptera</taxon>
        <taxon>Apocrita</taxon>
        <taxon>Aculeata</taxon>
        <taxon>Formicoidea</taxon>
        <taxon>Formicidae</taxon>
        <taxon>Myrmicinae</taxon>
        <taxon>Trachymyrmex</taxon>
    </lineage>
</organism>
<keyword evidence="6" id="KW-1185">Reference proteome</keyword>
<dbReference type="InterPro" id="IPR026317">
    <property type="entry name" value="P_C10"/>
</dbReference>
<dbReference type="PANTHER" id="PTHR13463">
    <property type="entry name" value="PROTEIN C10"/>
    <property type="match status" value="1"/>
</dbReference>
<accession>A0A151J3W7</accession>
<dbReference type="EMBL" id="KQ980246">
    <property type="protein sequence ID" value="KYN17130.1"/>
    <property type="molecule type" value="Genomic_DNA"/>
</dbReference>
<reference evidence="5 6" key="1">
    <citation type="submission" date="2015-09" db="EMBL/GenBank/DDBJ databases">
        <title>Trachymyrmex cornetzi WGS genome.</title>
        <authorList>
            <person name="Nygaard S."/>
            <person name="Hu H."/>
            <person name="Boomsma J."/>
            <person name="Zhang G."/>
        </authorList>
    </citation>
    <scope>NUCLEOTIDE SEQUENCE [LARGE SCALE GENOMIC DNA]</scope>
    <source>
        <strain evidence="5">Tcor2-1</strain>
        <tissue evidence="5">Whole body</tissue>
    </source>
</reference>
<dbReference type="GO" id="GO:0005737">
    <property type="term" value="C:cytoplasm"/>
    <property type="evidence" value="ECO:0007669"/>
    <property type="project" value="UniProtKB-SubCell"/>
</dbReference>
<dbReference type="GO" id="GO:0009791">
    <property type="term" value="P:post-embryonic development"/>
    <property type="evidence" value="ECO:0007669"/>
    <property type="project" value="TreeGrafter"/>
</dbReference>
<evidence type="ECO:0000313" key="5">
    <source>
        <dbReference type="EMBL" id="KYN17130.1"/>
    </source>
</evidence>
<gene>
    <name evidence="5" type="ORF">ALC57_10615</name>
</gene>
<dbReference type="Pfam" id="PF14974">
    <property type="entry name" value="P_C10"/>
    <property type="match status" value="1"/>
</dbReference>
<protein>
    <recommendedName>
        <fullName evidence="3">Protein C10</fullName>
    </recommendedName>
</protein>
<comment type="similarity">
    <text evidence="2">Belongs to the UPF0456 family.</text>
</comment>
<evidence type="ECO:0000256" key="2">
    <source>
        <dbReference type="ARBA" id="ARBA00007083"/>
    </source>
</evidence>
<dbReference type="AlphaFoldDB" id="A0A151J3W7"/>
<dbReference type="Proteomes" id="UP000078492">
    <property type="component" value="Unassembled WGS sequence"/>
</dbReference>
<keyword evidence="4" id="KW-0963">Cytoplasm</keyword>
<evidence type="ECO:0000256" key="3">
    <source>
        <dbReference type="ARBA" id="ARBA00020502"/>
    </source>
</evidence>
<evidence type="ECO:0000256" key="1">
    <source>
        <dbReference type="ARBA" id="ARBA00004496"/>
    </source>
</evidence>
<evidence type="ECO:0000313" key="6">
    <source>
        <dbReference type="Proteomes" id="UP000078492"/>
    </source>
</evidence>